<protein>
    <submittedName>
        <fullName evidence="3">Pimeloyl-ACP methyl ester carboxylesterase</fullName>
    </submittedName>
</protein>
<feature type="signal peptide" evidence="2">
    <location>
        <begin position="1"/>
        <end position="23"/>
    </location>
</feature>
<feature type="region of interest" description="Disordered" evidence="1">
    <location>
        <begin position="36"/>
        <end position="58"/>
    </location>
</feature>
<dbReference type="PANTHER" id="PTHR34853">
    <property type="match status" value="1"/>
</dbReference>
<accession>A0ABS5APZ0</accession>
<comment type="caution">
    <text evidence="3">The sequence shown here is derived from an EMBL/GenBank/DDBJ whole genome shotgun (WGS) entry which is preliminary data.</text>
</comment>
<feature type="compositionally biased region" description="Low complexity" evidence="1">
    <location>
        <begin position="36"/>
        <end position="46"/>
    </location>
</feature>
<dbReference type="EMBL" id="JAGIOO010000001">
    <property type="protein sequence ID" value="MBP2477745.1"/>
    <property type="molecule type" value="Genomic_DNA"/>
</dbReference>
<dbReference type="InterPro" id="IPR029058">
    <property type="entry name" value="AB_hydrolase_fold"/>
</dbReference>
<dbReference type="PIRSF" id="PIRSF029171">
    <property type="entry name" value="Esterase_LipA"/>
    <property type="match status" value="1"/>
</dbReference>
<reference evidence="3 4" key="1">
    <citation type="submission" date="2021-03" db="EMBL/GenBank/DDBJ databases">
        <title>Sequencing the genomes of 1000 actinobacteria strains.</title>
        <authorList>
            <person name="Klenk H.-P."/>
        </authorList>
    </citation>
    <scope>NUCLEOTIDE SEQUENCE [LARGE SCALE GENOMIC DNA]</scope>
    <source>
        <strain evidence="3 4">DSM 44580</strain>
    </source>
</reference>
<proteinExistence type="predicted"/>
<evidence type="ECO:0000313" key="4">
    <source>
        <dbReference type="Proteomes" id="UP001519363"/>
    </source>
</evidence>
<feature type="chain" id="PRO_5047172697" evidence="2">
    <location>
        <begin position="24"/>
        <end position="426"/>
    </location>
</feature>
<dbReference type="Gene3D" id="3.40.50.1820">
    <property type="entry name" value="alpha/beta hydrolase"/>
    <property type="match status" value="1"/>
</dbReference>
<dbReference type="PANTHER" id="PTHR34853:SF1">
    <property type="entry name" value="LIPASE 5"/>
    <property type="match status" value="1"/>
</dbReference>
<keyword evidence="2" id="KW-0732">Signal</keyword>
<sequence>MPTRLRRSSRLALVAAVATATLATVTVGPAVATSATTLSSSASAATQIPRPDDDPFYDVPPRLGSKRDGTVLRFRLLPATALAVPAPAQVWQLLYKTRDNSGNATATVGTLLVPTARWTGPGERPLLSYQTPEDGLDTTCAPSYLLRAGSKTFDQTSEGQAQFDRKQVADAVGRGWTVMVPDYEGPESQFLGTSAAAHGVLDGIRAARSFGPARVHHRSPVGMWGYSGGGLATAATAQKQPQYAPELKISAIVAGGVPADVNAAFAAVSGQAFSGWVPFGFAALRNANPQADVYQYVNETGRTAADKVAHGCAGAAIVAGPHLAKVEQFEASPGSLTAGAFRDLVHNLSPIGMGGTPTAPVLMYHGTADEILPVTAARELVAQYRARGADLVWVEHEGQSHNKGQELGVPVAVSFLEQHFTAADRH</sequence>
<dbReference type="Pfam" id="PF03583">
    <property type="entry name" value="LIP"/>
    <property type="match status" value="1"/>
</dbReference>
<dbReference type="Proteomes" id="UP001519363">
    <property type="component" value="Unassembled WGS sequence"/>
</dbReference>
<evidence type="ECO:0000313" key="3">
    <source>
        <dbReference type="EMBL" id="MBP2477745.1"/>
    </source>
</evidence>
<evidence type="ECO:0000256" key="2">
    <source>
        <dbReference type="SAM" id="SignalP"/>
    </source>
</evidence>
<dbReference type="RefSeq" id="WP_209707473.1">
    <property type="nucleotide sequence ID" value="NZ_JAGIOO010000001.1"/>
</dbReference>
<evidence type="ECO:0000256" key="1">
    <source>
        <dbReference type="SAM" id="MobiDB-lite"/>
    </source>
</evidence>
<name>A0ABS5APZ0_9PSEU</name>
<keyword evidence="4" id="KW-1185">Reference proteome</keyword>
<dbReference type="Gene3D" id="1.10.260.130">
    <property type="match status" value="1"/>
</dbReference>
<gene>
    <name evidence="3" type="ORF">JOF53_006617</name>
</gene>
<dbReference type="SUPFAM" id="SSF53474">
    <property type="entry name" value="alpha/beta-Hydrolases"/>
    <property type="match status" value="1"/>
</dbReference>
<dbReference type="InterPro" id="IPR005152">
    <property type="entry name" value="Lipase_secreted"/>
</dbReference>
<organism evidence="3 4">
    <name type="scientific">Crossiella equi</name>
    <dbReference type="NCBI Taxonomy" id="130796"/>
    <lineage>
        <taxon>Bacteria</taxon>
        <taxon>Bacillati</taxon>
        <taxon>Actinomycetota</taxon>
        <taxon>Actinomycetes</taxon>
        <taxon>Pseudonocardiales</taxon>
        <taxon>Pseudonocardiaceae</taxon>
        <taxon>Crossiella</taxon>
    </lineage>
</organism>